<name>A0A314XRL1_PRUYE</name>
<keyword evidence="3" id="KW-1185">Reference proteome</keyword>
<proteinExistence type="predicted"/>
<dbReference type="InterPro" id="IPR013187">
    <property type="entry name" value="F-box-assoc_dom_typ3"/>
</dbReference>
<evidence type="ECO:0000313" key="3">
    <source>
        <dbReference type="Proteomes" id="UP000250321"/>
    </source>
</evidence>
<dbReference type="PANTHER" id="PTHR31111:SF136">
    <property type="entry name" value="F-BOX ASSOCIATED DOMAIN-CONTAINING PROTEIN"/>
    <property type="match status" value="1"/>
</dbReference>
<sequence length="426" mass="47988">MATRFQFSRNTNTSAQQWLLARKSFHSSRKRKSNHQRFLSSICRHIRVCSDSVAANIHMAVPVAMEKTNTEKEEHDNKPYILQLPDHITVHIFCKVPIKTLIQCQCVCKYWRHLLSDPYFTKDLFSRTPPSFLFHGLSGGPINPKSEGYLLVDLNKVSSPNDFTLKLYKDPNVQNLRVGILGSSNGLLCIYELNRRCFYISNPITSESLALPTLSLSPLTIAYCERERIDNPYYCGFGYSPISNAYKVVLYLSSSGKSHEYEVLVLTVGSRIWRSIGNVSVFPFPLGFNRMGFVLMDFFIGLLPANCLDFLDTQFTLGVLNGSLSVTVRSRSRSNITVWLMKDYGIHESWTKELEISSDTLGSPSFSRVLKFTEDGQVLLLNGSHLQAYTPGTRSVLTIEVDGIPSLVDECVHIPSFVSLRGVITG</sequence>
<reference evidence="2 3" key="1">
    <citation type="submission" date="2018-02" db="EMBL/GenBank/DDBJ databases">
        <title>Draft genome of wild Prunus yedoensis var. nudiflora.</title>
        <authorList>
            <person name="Baek S."/>
            <person name="Kim J.-H."/>
            <person name="Choi K."/>
            <person name="Kim G.-B."/>
            <person name="Cho A."/>
            <person name="Jang H."/>
            <person name="Shin C.-H."/>
            <person name="Yu H.-J."/>
            <person name="Mun J.-H."/>
        </authorList>
    </citation>
    <scope>NUCLEOTIDE SEQUENCE [LARGE SCALE GENOMIC DNA]</scope>
    <source>
        <strain evidence="3">cv. Jeju island</strain>
        <tissue evidence="2">Leaf</tissue>
    </source>
</reference>
<dbReference type="OrthoDB" id="610337at2759"/>
<dbReference type="Gene3D" id="1.20.1280.50">
    <property type="match status" value="1"/>
</dbReference>
<dbReference type="InterPro" id="IPR001810">
    <property type="entry name" value="F-box_dom"/>
</dbReference>
<dbReference type="PROSITE" id="PS50181">
    <property type="entry name" value="FBOX"/>
    <property type="match status" value="1"/>
</dbReference>
<dbReference type="PANTHER" id="PTHR31111">
    <property type="entry name" value="BNAA05G37150D PROTEIN-RELATED"/>
    <property type="match status" value="1"/>
</dbReference>
<dbReference type="SMART" id="SM00256">
    <property type="entry name" value="FBOX"/>
    <property type="match status" value="1"/>
</dbReference>
<dbReference type="STRING" id="2094558.A0A314XRL1"/>
<dbReference type="Pfam" id="PF12937">
    <property type="entry name" value="F-box-like"/>
    <property type="match status" value="1"/>
</dbReference>
<dbReference type="AlphaFoldDB" id="A0A314XRL1"/>
<dbReference type="InterPro" id="IPR036047">
    <property type="entry name" value="F-box-like_dom_sf"/>
</dbReference>
<protein>
    <submittedName>
        <fullName evidence="2">F-box protein</fullName>
    </submittedName>
</protein>
<evidence type="ECO:0000259" key="1">
    <source>
        <dbReference type="PROSITE" id="PS50181"/>
    </source>
</evidence>
<feature type="domain" description="F-box" evidence="1">
    <location>
        <begin position="78"/>
        <end position="128"/>
    </location>
</feature>
<dbReference type="Pfam" id="PF08268">
    <property type="entry name" value="FBA_3"/>
    <property type="match status" value="1"/>
</dbReference>
<dbReference type="Proteomes" id="UP000250321">
    <property type="component" value="Unassembled WGS sequence"/>
</dbReference>
<comment type="caution">
    <text evidence="2">The sequence shown here is derived from an EMBL/GenBank/DDBJ whole genome shotgun (WGS) entry which is preliminary data.</text>
</comment>
<organism evidence="2 3">
    <name type="scientific">Prunus yedoensis var. nudiflora</name>
    <dbReference type="NCBI Taxonomy" id="2094558"/>
    <lineage>
        <taxon>Eukaryota</taxon>
        <taxon>Viridiplantae</taxon>
        <taxon>Streptophyta</taxon>
        <taxon>Embryophyta</taxon>
        <taxon>Tracheophyta</taxon>
        <taxon>Spermatophyta</taxon>
        <taxon>Magnoliopsida</taxon>
        <taxon>eudicotyledons</taxon>
        <taxon>Gunneridae</taxon>
        <taxon>Pentapetalae</taxon>
        <taxon>rosids</taxon>
        <taxon>fabids</taxon>
        <taxon>Rosales</taxon>
        <taxon>Rosaceae</taxon>
        <taxon>Amygdaloideae</taxon>
        <taxon>Amygdaleae</taxon>
        <taxon>Prunus</taxon>
    </lineage>
</organism>
<evidence type="ECO:0000313" key="2">
    <source>
        <dbReference type="EMBL" id="PQP95146.1"/>
    </source>
</evidence>
<dbReference type="EMBL" id="PJQY01002271">
    <property type="protein sequence ID" value="PQP95146.1"/>
    <property type="molecule type" value="Genomic_DNA"/>
</dbReference>
<dbReference type="SUPFAM" id="SSF81383">
    <property type="entry name" value="F-box domain"/>
    <property type="match status" value="1"/>
</dbReference>
<dbReference type="CDD" id="cd22157">
    <property type="entry name" value="F-box_AtFBW1-like"/>
    <property type="match status" value="1"/>
</dbReference>
<accession>A0A314XRL1</accession>
<gene>
    <name evidence="2" type="ORF">Pyn_10578</name>
</gene>